<accession>A0A976X5U2</accession>
<proteinExistence type="predicted"/>
<keyword evidence="5" id="KW-1185">Reference proteome</keyword>
<evidence type="ECO:0000313" key="4">
    <source>
        <dbReference type="EMBL" id="UQS87270.1"/>
    </source>
</evidence>
<gene>
    <name evidence="4" type="ORF">MOO44_03695</name>
</gene>
<organism evidence="4 5">
    <name type="scientific">Nicoliella spurrieriana</name>
    <dbReference type="NCBI Taxonomy" id="2925830"/>
    <lineage>
        <taxon>Bacteria</taxon>
        <taxon>Bacillati</taxon>
        <taxon>Bacillota</taxon>
        <taxon>Bacilli</taxon>
        <taxon>Lactobacillales</taxon>
        <taxon>Lactobacillaceae</taxon>
        <taxon>Nicoliella</taxon>
    </lineage>
</organism>
<evidence type="ECO:0000259" key="3">
    <source>
        <dbReference type="Pfam" id="PF13240"/>
    </source>
</evidence>
<keyword evidence="2" id="KW-0472">Membrane</keyword>
<reference evidence="4" key="1">
    <citation type="journal article" date="2022" name="Int. J. Syst. Evol. Microbiol.">
        <title>Apilactobacillus apisilvae sp. nov., Nicolia spurrieriana gen. nov. sp. nov., Bombilactobacillus folatiphilus sp. nov. and Bombilactobacillus thymidiniphilus sp. nov., four new lactic acid bacterial isolates from stingless bees Tetragonula carbonaria and Austroplebeia australis.</title>
        <authorList>
            <person name="Oliphant S.A."/>
            <person name="Watson-Haigh N.S."/>
            <person name="Sumby K.M."/>
            <person name="Gardner J."/>
            <person name="Groom S."/>
            <person name="Jiranek V."/>
        </authorList>
    </citation>
    <scope>NUCLEOTIDE SEQUENCE</scope>
    <source>
        <strain evidence="4">SGEP1_A5</strain>
    </source>
</reference>
<feature type="domain" description="Zinc-ribbon" evidence="3">
    <location>
        <begin position="3"/>
        <end position="24"/>
    </location>
</feature>
<name>A0A976X5U2_9LACO</name>
<evidence type="ECO:0000313" key="5">
    <source>
        <dbReference type="Proteomes" id="UP000831181"/>
    </source>
</evidence>
<dbReference type="InterPro" id="IPR026870">
    <property type="entry name" value="Zinc_ribbon_dom"/>
</dbReference>
<evidence type="ECO:0000256" key="2">
    <source>
        <dbReference type="SAM" id="Phobius"/>
    </source>
</evidence>
<feature type="region of interest" description="Disordered" evidence="1">
    <location>
        <begin position="104"/>
        <end position="140"/>
    </location>
</feature>
<keyword evidence="2" id="KW-1133">Transmembrane helix</keyword>
<protein>
    <submittedName>
        <fullName evidence="4">Zinc-ribbon domain-containing protein</fullName>
    </submittedName>
</protein>
<feature type="compositionally biased region" description="Low complexity" evidence="1">
    <location>
        <begin position="105"/>
        <end position="140"/>
    </location>
</feature>
<dbReference type="KEGG" id="lbe:MOO44_03695"/>
<sequence>MKFCPNCGTKVAEDTEFCPNCGYQFKNSQNSSAEHHIYDGAENNDAQMSREAHNADYNGNYDQKKPQKHGHGLVITLIVIIVLLLAVGGYAAYKFVLTPGTNQQAASSSSSSSSKNSASASSASSSAANSSSADSSASDPNISANDANSLLSGMFSSAADDVSSGGDASDISDNFVDGTDNAGYQDLANWVHLQSNNDKVDSVTMDVQNLTTRGNQVNFQVKYDFVQSNGNPDHIQVFEWHGKMVNDGGNLMIQTLVGGSKPISDYDQN</sequence>
<evidence type="ECO:0000256" key="1">
    <source>
        <dbReference type="SAM" id="MobiDB-lite"/>
    </source>
</evidence>
<feature type="transmembrane region" description="Helical" evidence="2">
    <location>
        <begin position="73"/>
        <end position="93"/>
    </location>
</feature>
<dbReference type="AlphaFoldDB" id="A0A976X5U2"/>
<dbReference type="Proteomes" id="UP000831181">
    <property type="component" value="Chromosome"/>
</dbReference>
<dbReference type="Pfam" id="PF13240">
    <property type="entry name" value="Zn_Ribbon_1"/>
    <property type="match status" value="1"/>
</dbReference>
<dbReference type="RefSeq" id="WP_260117072.1">
    <property type="nucleotide sequence ID" value="NZ_CP093361.1"/>
</dbReference>
<dbReference type="EMBL" id="CP093361">
    <property type="protein sequence ID" value="UQS87270.1"/>
    <property type="molecule type" value="Genomic_DNA"/>
</dbReference>
<keyword evidence="2" id="KW-0812">Transmembrane</keyword>